<dbReference type="GO" id="GO:0005975">
    <property type="term" value="P:carbohydrate metabolic process"/>
    <property type="evidence" value="ECO:0007669"/>
    <property type="project" value="UniProtKB-ARBA"/>
</dbReference>
<proteinExistence type="predicted"/>
<keyword evidence="1" id="KW-0732">Signal</keyword>
<reference evidence="2 3" key="1">
    <citation type="submission" date="2019-11" db="EMBL/GenBank/DDBJ databases">
        <title>Maribacter lutea sp. nov., a marine bacterium isolated from intertidal sand.</title>
        <authorList>
            <person name="Liu A."/>
        </authorList>
    </citation>
    <scope>NUCLEOTIDE SEQUENCE [LARGE SCALE GENOMIC DNA]</scope>
    <source>
        <strain evidence="2 3">RZ05</strain>
    </source>
</reference>
<evidence type="ECO:0008006" key="4">
    <source>
        <dbReference type="Google" id="ProtNLM"/>
    </source>
</evidence>
<dbReference type="RefSeq" id="WP_154367592.1">
    <property type="nucleotide sequence ID" value="NZ_WKJH01000021.1"/>
</dbReference>
<dbReference type="OrthoDB" id="950827at2"/>
<comment type="caution">
    <text evidence="2">The sequence shown here is derived from an EMBL/GenBank/DDBJ whole genome shotgun (WGS) entry which is preliminary data.</text>
</comment>
<dbReference type="EMBL" id="WKJH01000021">
    <property type="protein sequence ID" value="MRX65094.1"/>
    <property type="molecule type" value="Genomic_DNA"/>
</dbReference>
<dbReference type="Pfam" id="PF13385">
    <property type="entry name" value="Laminin_G_3"/>
    <property type="match status" value="2"/>
</dbReference>
<dbReference type="Gene3D" id="1.20.1270.90">
    <property type="entry name" value="AF1782-like"/>
    <property type="match status" value="2"/>
</dbReference>
<dbReference type="PROSITE" id="PS51257">
    <property type="entry name" value="PROKAR_LIPOPROTEIN"/>
    <property type="match status" value="1"/>
</dbReference>
<feature type="chain" id="PRO_5026242866" description="LamG-like jellyroll fold domain-containing protein" evidence="1">
    <location>
        <begin position="21"/>
        <end position="619"/>
    </location>
</feature>
<gene>
    <name evidence="2" type="ORF">GJ691_13090</name>
</gene>
<accession>A0A6I2MSC6</accession>
<dbReference type="InterPro" id="IPR013320">
    <property type="entry name" value="ConA-like_dom_sf"/>
</dbReference>
<evidence type="ECO:0000313" key="3">
    <source>
        <dbReference type="Proteomes" id="UP000443153"/>
    </source>
</evidence>
<evidence type="ECO:0000256" key="1">
    <source>
        <dbReference type="SAM" id="SignalP"/>
    </source>
</evidence>
<keyword evidence="3" id="KW-1185">Reference proteome</keyword>
<feature type="signal peptide" evidence="1">
    <location>
        <begin position="1"/>
        <end position="20"/>
    </location>
</feature>
<dbReference type="GO" id="GO:0004553">
    <property type="term" value="F:hydrolase activity, hydrolyzing O-glycosyl compounds"/>
    <property type="evidence" value="ECO:0007669"/>
    <property type="project" value="UniProtKB-ARBA"/>
</dbReference>
<sequence>MKIKNRINKIAIGLLSVTMALFLVISCDDDDDSTGSFSLTELESVISQAEALISESEEGINAGDYQPGSKAELESVVTWVNWRINNSKSQENIDDAAYKLNAAIETFLASTVSPAMPWIQQENDTYIRISDNIKTVLDGAFTIETQVYAVDLNQKGYSNNLFSAEQSGPDSGFGVRYFGTGNIQIVTGDGSTWLDSGDQAAGKMVGGEWIDLAYTNSGSEQKLYINGELVAEQSHTHLLAADVSFVIGNSPTWTDRVVNALVREFKIWDTVLDQSTIQGNIGSSVDGTEANLECYFPFGSDLGSSFSDATGNYTATLEGSIDWVSEPPVIILDYTNLNAAIEEITEFRSSVEEGTEDGDYPVGTLDYLDELIAEANEALESEGRQTALDDMATSLSSAITLINSMLVGDTDGIYIDRDNADAIGLQITPNYTPQGDYTVEFDVKVESLFGYGTGEFFNNGTFGVWVYGYEELTEENVLNSGGLWNFTDAGAGWQGPDTDPLAISVDQWQHVAIVHDDAARTTTLYVDGEQMGQDSDIGAPNVSGWGEIWLGNGWGKMDGFIKDFRLWDVARSQGELDAEISGNETGLHIYFPLDKVNGVKFADETGNYSAEMRGIEWNN</sequence>
<dbReference type="Gene3D" id="2.60.120.200">
    <property type="match status" value="2"/>
</dbReference>
<name>A0A6I2MSC6_9FLAO</name>
<protein>
    <recommendedName>
        <fullName evidence="4">LamG-like jellyroll fold domain-containing protein</fullName>
    </recommendedName>
</protein>
<dbReference type="AlphaFoldDB" id="A0A6I2MSC6"/>
<dbReference type="SUPFAM" id="SSF49899">
    <property type="entry name" value="Concanavalin A-like lectins/glucanases"/>
    <property type="match status" value="2"/>
</dbReference>
<evidence type="ECO:0000313" key="2">
    <source>
        <dbReference type="EMBL" id="MRX65094.1"/>
    </source>
</evidence>
<organism evidence="2 3">
    <name type="scientific">Maribacter luteus</name>
    <dbReference type="NCBI Taxonomy" id="2594478"/>
    <lineage>
        <taxon>Bacteria</taxon>
        <taxon>Pseudomonadati</taxon>
        <taxon>Bacteroidota</taxon>
        <taxon>Flavobacteriia</taxon>
        <taxon>Flavobacteriales</taxon>
        <taxon>Flavobacteriaceae</taxon>
        <taxon>Maribacter</taxon>
    </lineage>
</organism>
<dbReference type="Proteomes" id="UP000443153">
    <property type="component" value="Unassembled WGS sequence"/>
</dbReference>